<keyword evidence="1" id="KW-0472">Membrane</keyword>
<organism evidence="2 3">
    <name type="scientific">Marasmius crinis-equi</name>
    <dbReference type="NCBI Taxonomy" id="585013"/>
    <lineage>
        <taxon>Eukaryota</taxon>
        <taxon>Fungi</taxon>
        <taxon>Dikarya</taxon>
        <taxon>Basidiomycota</taxon>
        <taxon>Agaricomycotina</taxon>
        <taxon>Agaricomycetes</taxon>
        <taxon>Agaricomycetidae</taxon>
        <taxon>Agaricales</taxon>
        <taxon>Marasmiineae</taxon>
        <taxon>Marasmiaceae</taxon>
        <taxon>Marasmius</taxon>
    </lineage>
</organism>
<evidence type="ECO:0000313" key="3">
    <source>
        <dbReference type="Proteomes" id="UP001465976"/>
    </source>
</evidence>
<accession>A0ABR3FNN8</accession>
<name>A0ABR3FNN8_9AGAR</name>
<comment type="caution">
    <text evidence="2">The sequence shown here is derived from an EMBL/GenBank/DDBJ whole genome shotgun (WGS) entry which is preliminary data.</text>
</comment>
<protein>
    <submittedName>
        <fullName evidence="2">Uncharacterized protein</fullName>
    </submittedName>
</protein>
<keyword evidence="1" id="KW-1133">Transmembrane helix</keyword>
<evidence type="ECO:0000256" key="1">
    <source>
        <dbReference type="SAM" id="Phobius"/>
    </source>
</evidence>
<proteinExistence type="predicted"/>
<sequence length="166" mass="18171">MVLRLSYTRAVQVITVLANLITDAILLWRCYLVWGRRLKAIVLPITLSTISNGKGTPVRTPSEINPYVNVVPVLGFLTVAFTSPESIEAVTDPGDTLLLSEVLSTDDFYLLHPKTAPNGLSQLKMNDFTLQSTILISFVAGSIISNLLLTSMIGIAPAYFEFLTEL</sequence>
<gene>
    <name evidence="2" type="ORF">V5O48_004928</name>
</gene>
<reference evidence="2 3" key="1">
    <citation type="submission" date="2024-02" db="EMBL/GenBank/DDBJ databases">
        <title>A draft genome for the cacao thread blight pathogen Marasmius crinis-equi.</title>
        <authorList>
            <person name="Cohen S.P."/>
            <person name="Baruah I.K."/>
            <person name="Amoako-Attah I."/>
            <person name="Bukari Y."/>
            <person name="Meinhardt L.W."/>
            <person name="Bailey B.A."/>
        </authorList>
    </citation>
    <scope>NUCLEOTIDE SEQUENCE [LARGE SCALE GENOMIC DNA]</scope>
    <source>
        <strain evidence="2 3">GH-76</strain>
    </source>
</reference>
<keyword evidence="1" id="KW-0812">Transmembrane</keyword>
<dbReference type="EMBL" id="JBAHYK010000181">
    <property type="protein sequence ID" value="KAL0577048.1"/>
    <property type="molecule type" value="Genomic_DNA"/>
</dbReference>
<feature type="transmembrane region" description="Helical" evidence="1">
    <location>
        <begin position="12"/>
        <end position="34"/>
    </location>
</feature>
<evidence type="ECO:0000313" key="2">
    <source>
        <dbReference type="EMBL" id="KAL0577048.1"/>
    </source>
</evidence>
<dbReference type="Proteomes" id="UP001465976">
    <property type="component" value="Unassembled WGS sequence"/>
</dbReference>
<keyword evidence="3" id="KW-1185">Reference proteome</keyword>
<feature type="transmembrane region" description="Helical" evidence="1">
    <location>
        <begin position="134"/>
        <end position="160"/>
    </location>
</feature>